<dbReference type="eggNOG" id="arCOG02559">
    <property type="taxonomic scope" value="Archaea"/>
</dbReference>
<dbReference type="EMBL" id="CP007264">
    <property type="protein sequence ID" value="AHL23158.1"/>
    <property type="molecule type" value="Genomic_DNA"/>
</dbReference>
<dbReference type="InterPro" id="IPR015943">
    <property type="entry name" value="WD40/YVTN_repeat-like_dom_sf"/>
</dbReference>
<keyword evidence="3" id="KW-1185">Reference proteome</keyword>
<dbReference type="HOGENOM" id="CLU_035227_1_1_2"/>
<dbReference type="InterPro" id="IPR013431">
    <property type="entry name" value="Delta_60_rpt"/>
</dbReference>
<keyword evidence="1" id="KW-1133">Transmembrane helix</keyword>
<dbReference type="PANTHER" id="PTHR42754:SF1">
    <property type="entry name" value="LIPOPROTEIN"/>
    <property type="match status" value="1"/>
</dbReference>
<dbReference type="STRING" id="195522.BD01_1550"/>
<dbReference type="InterPro" id="IPR011047">
    <property type="entry name" value="Quinoprotein_ADH-like_sf"/>
</dbReference>
<evidence type="ECO:0000256" key="1">
    <source>
        <dbReference type="SAM" id="Phobius"/>
    </source>
</evidence>
<accession>W8NV49</accession>
<keyword evidence="1" id="KW-0812">Transmembrane</keyword>
<dbReference type="SUPFAM" id="SSF50998">
    <property type="entry name" value="Quinoprotein alcohol dehydrogenase-like"/>
    <property type="match status" value="1"/>
</dbReference>
<dbReference type="Gene3D" id="2.80.10.50">
    <property type="match status" value="1"/>
</dbReference>
<dbReference type="Proteomes" id="UP000019434">
    <property type="component" value="Chromosome"/>
</dbReference>
<dbReference type="KEGG" id="tnu:BD01_1550"/>
<name>W8NV49_9EURY</name>
<dbReference type="PANTHER" id="PTHR42754">
    <property type="entry name" value="ENDOGLUCANASE"/>
    <property type="match status" value="1"/>
</dbReference>
<gene>
    <name evidence="2" type="ORF">BD01_1550</name>
</gene>
<sequence length="476" mass="50797">MLPFIIALILSSLAVPVVNAESGPLWAKSYGGKYGDIANAVAVAPNGDIIIAGGTDSFGAGSADVWVLRLDSEGDARWSKTYGGLSNDYANALTVAPNGDIVIAGSTKSFGAGSYDVWVLRLDAEGNVKWQKTYGGSGWDEAKAVVIAPNGDIIVAGYMDGDVWVLRLDENGNVKWQKTYGGSDEEDAYAIALTQDGGIIVVGHTYSFGTGAPVYSNVWVLSLDENGSVKWQKTYGGFKNDEAYTVAVTKNGDIVVAGYTESFGSRREDVWVLRLDSDGNVKWQKTYGGDGNERAYGAVIEKNGDITIVGGTKSFGSGRYDVWILRLDANGKVKWQKTYGGSSSDWAYAVSIEPGGDVTVAGWTVSFGAGRGDAWVLRLTPGDFSWFKSSFGFSSEGSNARVMDTNAQVETSSALESIPNIEVKHSKAEVLSEGIVVETQYPSNERVLTVLVLSIGFMMGITLYGARKRKGPQPEG</sequence>
<proteinExistence type="predicted"/>
<protein>
    <submittedName>
        <fullName evidence="2">PKD repeat protein</fullName>
    </submittedName>
</protein>
<reference evidence="2 3" key="1">
    <citation type="submission" date="2014-02" db="EMBL/GenBank/DDBJ databases">
        <title>Genome Sequence of an Hyperthermophilic Archaeon, Thermococcus nautili 30-1, producing viral vesicles.</title>
        <authorList>
            <person name="Oberto J."/>
            <person name="Gaudin M."/>
            <person name="Cossu M."/>
            <person name="Gorlas A."/>
            <person name="Slesarev A."/>
            <person name="Marguet E."/>
            <person name="Forterre P."/>
        </authorList>
    </citation>
    <scope>NUCLEOTIDE SEQUENCE [LARGE SCALE GENOMIC DNA]</scope>
    <source>
        <strain evidence="2 3">30-1</strain>
    </source>
</reference>
<evidence type="ECO:0000313" key="3">
    <source>
        <dbReference type="Proteomes" id="UP000019434"/>
    </source>
</evidence>
<dbReference type="AlphaFoldDB" id="W8NV49"/>
<dbReference type="Gene3D" id="2.130.10.10">
    <property type="entry name" value="YVTN repeat-like/Quinoprotein amine dehydrogenase"/>
    <property type="match status" value="1"/>
</dbReference>
<feature type="transmembrane region" description="Helical" evidence="1">
    <location>
        <begin position="447"/>
        <end position="466"/>
    </location>
</feature>
<organism evidence="2 3">
    <name type="scientific">Thermococcus nautili</name>
    <dbReference type="NCBI Taxonomy" id="195522"/>
    <lineage>
        <taxon>Archaea</taxon>
        <taxon>Methanobacteriati</taxon>
        <taxon>Methanobacteriota</taxon>
        <taxon>Thermococci</taxon>
        <taxon>Thermococcales</taxon>
        <taxon>Thermococcaceae</taxon>
        <taxon>Thermococcus</taxon>
    </lineage>
</organism>
<dbReference type="NCBIfam" id="TIGR02608">
    <property type="entry name" value="delta_60_rpt"/>
    <property type="match status" value="4"/>
</dbReference>
<keyword evidence="1" id="KW-0472">Membrane</keyword>
<dbReference type="Pfam" id="PF17164">
    <property type="entry name" value="DUF5122"/>
    <property type="match status" value="1"/>
</dbReference>
<evidence type="ECO:0000313" key="2">
    <source>
        <dbReference type="EMBL" id="AHL23158.1"/>
    </source>
</evidence>